<dbReference type="RefSeq" id="WP_328987963.1">
    <property type="nucleotide sequence ID" value="NZ_CP121472.1"/>
</dbReference>
<feature type="domain" description="DUF2249" evidence="2">
    <location>
        <begin position="42"/>
        <end position="105"/>
    </location>
</feature>
<dbReference type="Proteomes" id="UP001432180">
    <property type="component" value="Chromosome"/>
</dbReference>
<dbReference type="SUPFAM" id="SSF64307">
    <property type="entry name" value="SirA-like"/>
    <property type="match status" value="1"/>
</dbReference>
<evidence type="ECO:0000313" key="4">
    <source>
        <dbReference type="Proteomes" id="UP001432180"/>
    </source>
</evidence>
<reference evidence="3 4" key="1">
    <citation type="journal article" date="2023" name="Microorganisms">
        <title>Thiorhodovibrio frisius and Trv. litoralis spp. nov., Two Novel Members from a Clade of Fastidious Purple Sulfur Bacteria That Exhibit Unique Red-Shifted Light-Harvesting Capabilities.</title>
        <authorList>
            <person name="Methner A."/>
            <person name="Kuzyk S.B."/>
            <person name="Petersen J."/>
            <person name="Bauer S."/>
            <person name="Brinkmann H."/>
            <person name="Sichau K."/>
            <person name="Wanner G."/>
            <person name="Wolf J."/>
            <person name="Neumann-Schaal M."/>
            <person name="Henke P."/>
            <person name="Tank M."/>
            <person name="Sproer C."/>
            <person name="Bunk B."/>
            <person name="Overmann J."/>
        </authorList>
    </citation>
    <scope>NUCLEOTIDE SEQUENCE [LARGE SCALE GENOMIC DNA]</scope>
    <source>
        <strain evidence="3 4">DSM 6702</strain>
    </source>
</reference>
<proteinExistence type="predicted"/>
<dbReference type="InterPro" id="IPR018720">
    <property type="entry name" value="DUF2249"/>
</dbReference>
<feature type="region of interest" description="Disordered" evidence="1">
    <location>
        <begin position="1"/>
        <end position="38"/>
    </location>
</feature>
<gene>
    <name evidence="3" type="ORF">Thiowin_02468</name>
</gene>
<sequence>MHRAEDDKPLEMYEKQAGATPDDSLPGSPLAPYPSPLNTRYLDVSTLPPPEPLEQTLDALGRLKTGERLIVHHRRQPYPLYDLLKRLGYRWEASGTEGGWRILIEADPAAADPLARPLL</sequence>
<organism evidence="3 4">
    <name type="scientific">Thiorhodovibrio winogradskyi</name>
    <dbReference type="NCBI Taxonomy" id="77007"/>
    <lineage>
        <taxon>Bacteria</taxon>
        <taxon>Pseudomonadati</taxon>
        <taxon>Pseudomonadota</taxon>
        <taxon>Gammaproteobacteria</taxon>
        <taxon>Chromatiales</taxon>
        <taxon>Chromatiaceae</taxon>
        <taxon>Thiorhodovibrio</taxon>
    </lineage>
</organism>
<name>A0ABZ0SAA4_9GAMM</name>
<evidence type="ECO:0000256" key="1">
    <source>
        <dbReference type="SAM" id="MobiDB-lite"/>
    </source>
</evidence>
<dbReference type="InterPro" id="IPR036868">
    <property type="entry name" value="TusA-like_sf"/>
</dbReference>
<protein>
    <recommendedName>
        <fullName evidence="2">DUF2249 domain-containing protein</fullName>
    </recommendedName>
</protein>
<accession>A0ABZ0SAA4</accession>
<keyword evidence="4" id="KW-1185">Reference proteome</keyword>
<dbReference type="Pfam" id="PF10006">
    <property type="entry name" value="DUF2249"/>
    <property type="match status" value="1"/>
</dbReference>
<feature type="compositionally biased region" description="Basic and acidic residues" evidence="1">
    <location>
        <begin position="1"/>
        <end position="14"/>
    </location>
</feature>
<dbReference type="EMBL" id="CP121472">
    <property type="protein sequence ID" value="WPL17454.1"/>
    <property type="molecule type" value="Genomic_DNA"/>
</dbReference>
<evidence type="ECO:0000259" key="2">
    <source>
        <dbReference type="Pfam" id="PF10006"/>
    </source>
</evidence>
<evidence type="ECO:0000313" key="3">
    <source>
        <dbReference type="EMBL" id="WPL17454.1"/>
    </source>
</evidence>